<accession>A0A4R4SZH8</accession>
<dbReference type="RefSeq" id="WP_132820967.1">
    <property type="nucleotide sequence ID" value="NZ_SMKI01000397.1"/>
</dbReference>
<keyword evidence="2" id="KW-1185">Reference proteome</keyword>
<protein>
    <recommendedName>
        <fullName evidence="3">WXG100 family type VII secretion target</fullName>
    </recommendedName>
</protein>
<dbReference type="InterPro" id="IPR036689">
    <property type="entry name" value="ESAT-6-like_sf"/>
</dbReference>
<evidence type="ECO:0000313" key="1">
    <source>
        <dbReference type="EMBL" id="TDC67962.1"/>
    </source>
</evidence>
<evidence type="ECO:0008006" key="3">
    <source>
        <dbReference type="Google" id="ProtNLM"/>
    </source>
</evidence>
<reference evidence="1 2" key="1">
    <citation type="submission" date="2019-03" db="EMBL/GenBank/DDBJ databases">
        <title>Draft genome sequences of novel Actinobacteria.</title>
        <authorList>
            <person name="Sahin N."/>
            <person name="Ay H."/>
            <person name="Saygin H."/>
        </authorList>
    </citation>
    <scope>NUCLEOTIDE SEQUENCE [LARGE SCALE GENOMIC DNA]</scope>
    <source>
        <strain evidence="1 2">DSM 41900</strain>
    </source>
</reference>
<dbReference type="SUPFAM" id="SSF140453">
    <property type="entry name" value="EsxAB dimer-like"/>
    <property type="match status" value="1"/>
</dbReference>
<organism evidence="1 2">
    <name type="scientific">Streptomyces hainanensis</name>
    <dbReference type="NCBI Taxonomy" id="402648"/>
    <lineage>
        <taxon>Bacteria</taxon>
        <taxon>Bacillati</taxon>
        <taxon>Actinomycetota</taxon>
        <taxon>Actinomycetes</taxon>
        <taxon>Kitasatosporales</taxon>
        <taxon>Streptomycetaceae</taxon>
        <taxon>Streptomyces</taxon>
    </lineage>
</organism>
<dbReference type="InterPro" id="IPR010310">
    <property type="entry name" value="T7SS_ESAT-6-like"/>
</dbReference>
<dbReference type="Gene3D" id="1.10.287.1060">
    <property type="entry name" value="ESAT-6-like"/>
    <property type="match status" value="1"/>
</dbReference>
<comment type="caution">
    <text evidence="1">The sequence shown here is derived from an EMBL/GenBank/DDBJ whole genome shotgun (WGS) entry which is preliminary data.</text>
</comment>
<proteinExistence type="predicted"/>
<dbReference type="Pfam" id="PF06013">
    <property type="entry name" value="WXG100"/>
    <property type="match status" value="1"/>
</dbReference>
<evidence type="ECO:0000313" key="2">
    <source>
        <dbReference type="Proteomes" id="UP000295345"/>
    </source>
</evidence>
<sequence length="110" mass="11297">MSDPNLRYSADAVGQLKSSLADVIGDLGGIRAQVSGASADTQAGWTGTAAAEAARATAEMDSILRRMTDSLENLRQLVEMSADGFTTAEQEQAAQIRAAAAGLNNGIAGR</sequence>
<dbReference type="Proteomes" id="UP000295345">
    <property type="component" value="Unassembled WGS sequence"/>
</dbReference>
<dbReference type="AlphaFoldDB" id="A0A4R4SZH8"/>
<dbReference type="EMBL" id="SMKI01000397">
    <property type="protein sequence ID" value="TDC67962.1"/>
    <property type="molecule type" value="Genomic_DNA"/>
</dbReference>
<gene>
    <name evidence="1" type="ORF">E1283_28070</name>
</gene>
<dbReference type="OrthoDB" id="3253863at2"/>
<name>A0A4R4SZH8_9ACTN</name>